<dbReference type="KEGG" id="ovi:T265_03595"/>
<organism evidence="1 2">
    <name type="scientific">Opisthorchis viverrini</name>
    <name type="common">Southeast Asian liver fluke</name>
    <dbReference type="NCBI Taxonomy" id="6198"/>
    <lineage>
        <taxon>Eukaryota</taxon>
        <taxon>Metazoa</taxon>
        <taxon>Spiralia</taxon>
        <taxon>Lophotrochozoa</taxon>
        <taxon>Platyhelminthes</taxon>
        <taxon>Trematoda</taxon>
        <taxon>Digenea</taxon>
        <taxon>Opisthorchiida</taxon>
        <taxon>Opisthorchiata</taxon>
        <taxon>Opisthorchiidae</taxon>
        <taxon>Opisthorchis</taxon>
    </lineage>
</organism>
<evidence type="ECO:0000313" key="1">
    <source>
        <dbReference type="EMBL" id="KER29906.1"/>
    </source>
</evidence>
<proteinExistence type="predicted"/>
<dbReference type="CTD" id="20317782"/>
<gene>
    <name evidence="1" type="ORF">T265_03595</name>
</gene>
<dbReference type="RefSeq" id="XP_009166378.1">
    <property type="nucleotide sequence ID" value="XM_009168114.1"/>
</dbReference>
<protein>
    <submittedName>
        <fullName evidence="1">Uncharacterized protein</fullName>
    </submittedName>
</protein>
<dbReference type="Proteomes" id="UP000054324">
    <property type="component" value="Unassembled WGS sequence"/>
</dbReference>
<evidence type="ECO:0000313" key="2">
    <source>
        <dbReference type="Proteomes" id="UP000054324"/>
    </source>
</evidence>
<dbReference type="EMBL" id="KL596670">
    <property type="protein sequence ID" value="KER29906.1"/>
    <property type="molecule type" value="Genomic_DNA"/>
</dbReference>
<dbReference type="AlphaFoldDB" id="A0A074ZS00"/>
<name>A0A074ZS00_OPIVI</name>
<dbReference type="GeneID" id="20317782"/>
<accession>A0A074ZS00</accession>
<reference evidence="1 2" key="1">
    <citation type="submission" date="2013-11" db="EMBL/GenBank/DDBJ databases">
        <title>Opisthorchis viverrini - life in the bile duct.</title>
        <authorList>
            <person name="Young N.D."/>
            <person name="Nagarajan N."/>
            <person name="Lin S.J."/>
            <person name="Korhonen P.K."/>
            <person name="Jex A.R."/>
            <person name="Hall R.S."/>
            <person name="Safavi-Hemami H."/>
            <person name="Kaewkong W."/>
            <person name="Bertrand D."/>
            <person name="Gao S."/>
            <person name="Seet Q."/>
            <person name="Wongkham S."/>
            <person name="Teh B.T."/>
            <person name="Wongkham C."/>
            <person name="Intapan P.M."/>
            <person name="Maleewong W."/>
            <person name="Yang X."/>
            <person name="Hu M."/>
            <person name="Wang Z."/>
            <person name="Hofmann A."/>
            <person name="Sternberg P.W."/>
            <person name="Tan P."/>
            <person name="Wang J."/>
            <person name="Gasser R.B."/>
        </authorList>
    </citation>
    <scope>NUCLEOTIDE SEQUENCE [LARGE SCALE GENOMIC DNA]</scope>
</reference>
<sequence length="64" mass="7375">MIETYVQTDKALKLNYHLRKQSTVTYRHELALGSVPRHSEPLTPGYSRKAMFGQLIPPGEMQKM</sequence>
<keyword evidence="2" id="KW-1185">Reference proteome</keyword>